<keyword evidence="1" id="KW-0433">Leucine-rich repeat</keyword>
<dbReference type="SUPFAM" id="SSF64268">
    <property type="entry name" value="PX domain"/>
    <property type="match status" value="1"/>
</dbReference>
<gene>
    <name evidence="6" type="primary">LOC118416637</name>
</gene>
<name>A0A9J7L7N6_BRAFL</name>
<keyword evidence="5" id="KW-1185">Reference proteome</keyword>
<reference evidence="6" key="2">
    <citation type="submission" date="2025-08" db="UniProtKB">
        <authorList>
            <consortium name="RefSeq"/>
        </authorList>
    </citation>
    <scope>IDENTIFICATION</scope>
    <source>
        <strain evidence="6">S238N-H82</strain>
        <tissue evidence="6">Testes</tissue>
    </source>
</reference>
<dbReference type="Proteomes" id="UP000001554">
    <property type="component" value="Chromosome 5"/>
</dbReference>
<dbReference type="Pfam" id="PF13855">
    <property type="entry name" value="LRR_8"/>
    <property type="match status" value="1"/>
</dbReference>
<dbReference type="GO" id="GO:0005178">
    <property type="term" value="F:integrin binding"/>
    <property type="evidence" value="ECO:0007669"/>
    <property type="project" value="InterPro"/>
</dbReference>
<dbReference type="KEGG" id="bfo:118416637"/>
<sequence length="1374" mass="153713">MAGAAEDYSEYLGAKTARIASAEQVENYTVYVIEVTAGTNTWTVRHRYSEFSELHEKLLSEKKVDKNALPPKKLLGNMSKSFVEKRQKELEAYLQMLLEKHQDCIPKVLERFLDFHLYEIFGVTHALAEELFTKGDMILSAGEVFHMTPMQLHAISTRLQMPISPCHSEDARSDLSHVLDFVYKLKYLQVTGAEGNLGSSNISVSSLSFDMAMFKCLQQVQITQCNAKLVTGLDSLKKTLATLGVHQSTSAIKDVLIPAASSISQWKTEEETQDYLLSTVVPVWGVITTADFSHNQIQHIDESLKLIPKVEFLSLSHNAISTLDHLQHLSCLTHLDLSHNNLTTVDALHTKIGNVKTLNLAGNKLETLEGLSKLYSLVTLDVGHNTIYQVSDMKHIGTLPCIESVLLNGNPVTMVTDYRTKVLATFYDRSKEVCLDGVTTSQKEQDTVAVLQAIQKAKLAKERDSKRHHKKLHAASIVDADSADTSSNASSVSQGVDVLSTSEEYLRFEVEALRQQGGENWLTAFNVRQEDPQPLLLSPQRSPRQSPVSSPSTKRRSRHRHSGHRSPARARSPAPSQGSNPAHVHPIQDVRSTLDISPLARPTSLPLLQKTDLPKVNVEEEKPKETPNLATLENAGFADYLKQVIHQKHEETENSSDESEHLKHILFAGCLSKDSPYSEFPACFVTTSKAVHVLKALEFPSAIAGVPMMQHFCSVPLATLQQMVVGLFSQTVTIEGTDTRVTVITGSSYKTQAMVKVISESFEEETKEKAMVAQQGEESLDRLTKILSITENREGKSPVEINNFVVIQGPNQDPCIAILTKKYLYICREDHSYWPVIRHTLSKSYKLSSILGWKTERRESGQQFQTCVSKIQLENTQGLDLNFRTKEQQDSFLACLSQLVGDKEQKVGTDRPWNEAEGKNMSPVKEIRTPKSRKPVSIEVLYSSPDVLDRLSASNDFKSLSVSEPLQQLASLKGMSLVRYFHDKVAQISADSEELKHVMWSVVVPHVDPKQEITSCIMLSTKAVYFLSDDSISKKAPLSVPSHVRTHRRTSSDYSGVRKLHSDKQVHKTSPHSSGIVEPGTPSLRKVVRCIHTQYIADLKQVTVGLFDQSFRLTGDSSENTFACVTRDFDSTHNFIEQLMGVLSLGLSSTTTTTPTPDFTSSGSDTDIYKEFLKARNSLDEYTHPSGVKFIYPNEELVSDLTYLLVEKMPAPKPDYTKVTILMYMLTYQMQRSDDVFTLGKLEPRTVVITDSHVALCVEDHVSYPLPDFVISPPEHPHHEVLDIQTIENLKRVAVSDESPQDLTLVFHNEGDFVVDVAKEYFRSDDRSPGTPGDENEMCWILIMQSRKDRERVVSMLMKQWGDVHGKGLPLVKT</sequence>
<evidence type="ECO:0000313" key="5">
    <source>
        <dbReference type="Proteomes" id="UP000001554"/>
    </source>
</evidence>
<dbReference type="Gene3D" id="3.80.10.10">
    <property type="entry name" value="Ribonuclease Inhibitor"/>
    <property type="match status" value="1"/>
</dbReference>
<feature type="compositionally biased region" description="Basic residues" evidence="3">
    <location>
        <begin position="553"/>
        <end position="568"/>
    </location>
</feature>
<dbReference type="GO" id="GO:0035091">
    <property type="term" value="F:phosphatidylinositol binding"/>
    <property type="evidence" value="ECO:0007669"/>
    <property type="project" value="InterPro"/>
</dbReference>
<evidence type="ECO:0000313" key="6">
    <source>
        <dbReference type="RefSeq" id="XP_035677692.1"/>
    </source>
</evidence>
<evidence type="ECO:0000259" key="4">
    <source>
        <dbReference type="PROSITE" id="PS50195"/>
    </source>
</evidence>
<dbReference type="CDD" id="cd06875">
    <property type="entry name" value="PX_IRAS"/>
    <property type="match status" value="1"/>
</dbReference>
<feature type="compositionally biased region" description="Low complexity" evidence="3">
    <location>
        <begin position="479"/>
        <end position="493"/>
    </location>
</feature>
<dbReference type="Gene3D" id="3.30.1520.10">
    <property type="entry name" value="Phox-like domain"/>
    <property type="match status" value="1"/>
</dbReference>
<evidence type="ECO:0000256" key="3">
    <source>
        <dbReference type="SAM" id="MobiDB-lite"/>
    </source>
</evidence>
<dbReference type="FunFam" id="3.30.1520.10:FF:000020">
    <property type="entry name" value="nischarin isoform X1"/>
    <property type="match status" value="1"/>
</dbReference>
<dbReference type="PROSITE" id="PS51450">
    <property type="entry name" value="LRR"/>
    <property type="match status" value="3"/>
</dbReference>
<dbReference type="InterPro" id="IPR036871">
    <property type="entry name" value="PX_dom_sf"/>
</dbReference>
<accession>A0A9J7L7N6</accession>
<reference evidence="5" key="1">
    <citation type="journal article" date="2020" name="Nat. Ecol. Evol.">
        <title>Deeply conserved synteny resolves early events in vertebrate evolution.</title>
        <authorList>
            <person name="Simakov O."/>
            <person name="Marletaz F."/>
            <person name="Yue J.X."/>
            <person name="O'Connell B."/>
            <person name="Jenkins J."/>
            <person name="Brandt A."/>
            <person name="Calef R."/>
            <person name="Tung C.H."/>
            <person name="Huang T.K."/>
            <person name="Schmutz J."/>
            <person name="Satoh N."/>
            <person name="Yu J.K."/>
            <person name="Putnam N.H."/>
            <person name="Green R.E."/>
            <person name="Rokhsar D.S."/>
        </authorList>
    </citation>
    <scope>NUCLEOTIDE SEQUENCE [LARGE SCALE GENOMIC DNA]</scope>
    <source>
        <strain evidence="5">S238N-H82</strain>
    </source>
</reference>
<dbReference type="FunFam" id="3.80.10.10:FF:000468">
    <property type="entry name" value="nischarin isoform X2"/>
    <property type="match status" value="1"/>
</dbReference>
<dbReference type="Pfam" id="PF00787">
    <property type="entry name" value="PX"/>
    <property type="match status" value="1"/>
</dbReference>
<dbReference type="InterPro" id="IPR001611">
    <property type="entry name" value="Leu-rich_rpt"/>
</dbReference>
<evidence type="ECO:0000256" key="1">
    <source>
        <dbReference type="ARBA" id="ARBA00022614"/>
    </source>
</evidence>
<dbReference type="PROSITE" id="PS50195">
    <property type="entry name" value="PX"/>
    <property type="match status" value="1"/>
</dbReference>
<feature type="compositionally biased region" description="Low complexity" evidence="3">
    <location>
        <begin position="534"/>
        <end position="552"/>
    </location>
</feature>
<dbReference type="GO" id="GO:0005737">
    <property type="term" value="C:cytoplasm"/>
    <property type="evidence" value="ECO:0000318"/>
    <property type="project" value="GO_Central"/>
</dbReference>
<dbReference type="OrthoDB" id="430293at2759"/>
<dbReference type="InterPro" id="IPR001683">
    <property type="entry name" value="PX_dom"/>
</dbReference>
<dbReference type="RefSeq" id="XP_035677692.1">
    <property type="nucleotide sequence ID" value="XM_035821799.1"/>
</dbReference>
<dbReference type="OMA" id="CHRESWK"/>
<dbReference type="InterPro" id="IPR032675">
    <property type="entry name" value="LRR_dom_sf"/>
</dbReference>
<dbReference type="SMART" id="SM00365">
    <property type="entry name" value="LRR_SD22"/>
    <property type="match status" value="4"/>
</dbReference>
<feature type="region of interest" description="Disordered" evidence="3">
    <location>
        <begin position="534"/>
        <end position="585"/>
    </location>
</feature>
<feature type="region of interest" description="Disordered" evidence="3">
    <location>
        <begin position="461"/>
        <end position="496"/>
    </location>
</feature>
<keyword evidence="2" id="KW-0677">Repeat</keyword>
<dbReference type="Pfam" id="PF25625">
    <property type="entry name" value="PH_NISCH_C"/>
    <property type="match status" value="1"/>
</dbReference>
<dbReference type="SUPFAM" id="SSF52058">
    <property type="entry name" value="L domain-like"/>
    <property type="match status" value="1"/>
</dbReference>
<feature type="domain" description="PX" evidence="4">
    <location>
        <begin position="9"/>
        <end position="128"/>
    </location>
</feature>
<dbReference type="PANTHER" id="PTHR15454:SF35">
    <property type="entry name" value="NISCHARIN"/>
    <property type="match status" value="1"/>
</dbReference>
<evidence type="ECO:0000256" key="2">
    <source>
        <dbReference type="ARBA" id="ARBA00022737"/>
    </source>
</evidence>
<proteinExistence type="predicted"/>
<protein>
    <submittedName>
        <fullName evidence="6">Nischarin-like isoform X1</fullName>
    </submittedName>
</protein>
<dbReference type="PANTHER" id="PTHR15454">
    <property type="entry name" value="NISCHARIN RELATED"/>
    <property type="match status" value="1"/>
</dbReference>
<dbReference type="SMART" id="SM00312">
    <property type="entry name" value="PX"/>
    <property type="match status" value="1"/>
</dbReference>
<dbReference type="InterPro" id="IPR037904">
    <property type="entry name" value="Nischarin_PX"/>
</dbReference>
<organism evidence="5 6">
    <name type="scientific">Branchiostoma floridae</name>
    <name type="common">Florida lancelet</name>
    <name type="synonym">Amphioxus</name>
    <dbReference type="NCBI Taxonomy" id="7739"/>
    <lineage>
        <taxon>Eukaryota</taxon>
        <taxon>Metazoa</taxon>
        <taxon>Chordata</taxon>
        <taxon>Cephalochordata</taxon>
        <taxon>Leptocardii</taxon>
        <taxon>Amphioxiformes</taxon>
        <taxon>Branchiostomatidae</taxon>
        <taxon>Branchiostoma</taxon>
    </lineage>
</organism>
<feature type="region of interest" description="Disordered" evidence="3">
    <location>
        <begin position="1038"/>
        <end position="1080"/>
    </location>
</feature>
<dbReference type="GeneID" id="118416637"/>
<dbReference type="InterPro" id="IPR057714">
    <property type="entry name" value="PH_NISCH_C"/>
</dbReference>